<reference evidence="2" key="1">
    <citation type="submission" date="2014-09" db="EMBL/GenBank/DDBJ databases">
        <authorList>
            <person name="Mudge J."/>
            <person name="Ramaraj T."/>
            <person name="Lindquist I.E."/>
            <person name="Bharti A.K."/>
            <person name="Sundararajan A."/>
            <person name="Cameron C.T."/>
            <person name="Woodward J.E."/>
            <person name="May G.D."/>
            <person name="Brubaker C."/>
            <person name="Broadhvest J."/>
            <person name="Wilkins T.A."/>
        </authorList>
    </citation>
    <scope>NUCLEOTIDE SEQUENCE</scope>
    <source>
        <strain evidence="2">cv. AKA8401</strain>
    </source>
</reference>
<gene>
    <name evidence="1" type="ORF">F383_01876</name>
</gene>
<organism evidence="1 2">
    <name type="scientific">Gossypium arboreum</name>
    <name type="common">Tree cotton</name>
    <name type="synonym">Gossypium nanking</name>
    <dbReference type="NCBI Taxonomy" id="29729"/>
    <lineage>
        <taxon>Eukaryota</taxon>
        <taxon>Viridiplantae</taxon>
        <taxon>Streptophyta</taxon>
        <taxon>Embryophyta</taxon>
        <taxon>Tracheophyta</taxon>
        <taxon>Spermatophyta</taxon>
        <taxon>Magnoliopsida</taxon>
        <taxon>eudicotyledons</taxon>
        <taxon>Gunneridae</taxon>
        <taxon>Pentapetalae</taxon>
        <taxon>rosids</taxon>
        <taxon>malvids</taxon>
        <taxon>Malvales</taxon>
        <taxon>Malvaceae</taxon>
        <taxon>Malvoideae</taxon>
        <taxon>Gossypium</taxon>
    </lineage>
</organism>
<dbReference type="AlphaFoldDB" id="A0A0B0P1L9"/>
<evidence type="ECO:0000313" key="2">
    <source>
        <dbReference type="Proteomes" id="UP000032142"/>
    </source>
</evidence>
<dbReference type="EMBL" id="KN411354">
    <property type="protein sequence ID" value="KHG18772.1"/>
    <property type="molecule type" value="Genomic_DNA"/>
</dbReference>
<keyword evidence="2" id="KW-1185">Reference proteome</keyword>
<protein>
    <submittedName>
        <fullName evidence="1">Uncharacterized protein</fullName>
    </submittedName>
</protein>
<accession>A0A0B0P1L9</accession>
<dbReference type="Proteomes" id="UP000032142">
    <property type="component" value="Unassembled WGS sequence"/>
</dbReference>
<sequence>MKDHLFLPCWSRDKLYPSLMDKYDDCETNNLWTTDCLDQICNELEVCFASSFGRNTKVKKCSVRIVYETDLDEIKEVQCHTTQSSPNFENIHQHFAHNDGSIGSTSHIKQNRNIYEEAEEEGPQPKRTKFFLSG</sequence>
<evidence type="ECO:0000313" key="1">
    <source>
        <dbReference type="EMBL" id="KHG18772.1"/>
    </source>
</evidence>
<name>A0A0B0P1L9_GOSAR</name>
<proteinExistence type="predicted"/>